<proteinExistence type="inferred from homology"/>
<dbReference type="GO" id="GO:0004553">
    <property type="term" value="F:hydrolase activity, hydrolyzing O-glycosyl compounds"/>
    <property type="evidence" value="ECO:0007669"/>
    <property type="project" value="InterPro"/>
</dbReference>
<feature type="domain" description="Glycoside hydrolase family 5" evidence="5">
    <location>
        <begin position="6"/>
        <end position="318"/>
    </location>
</feature>
<dbReference type="InterPro" id="IPR001547">
    <property type="entry name" value="Glyco_hydro_5"/>
</dbReference>
<dbReference type="Pfam" id="PF00150">
    <property type="entry name" value="Cellulase"/>
    <property type="match status" value="1"/>
</dbReference>
<evidence type="ECO:0000256" key="1">
    <source>
        <dbReference type="ARBA" id="ARBA00005641"/>
    </source>
</evidence>
<dbReference type="GO" id="GO:0016042">
    <property type="term" value="P:lipid catabolic process"/>
    <property type="evidence" value="ECO:0007669"/>
    <property type="project" value="UniProtKB-ARBA"/>
</dbReference>
<protein>
    <recommendedName>
        <fullName evidence="9">Endoglycoceramidase</fullName>
    </recommendedName>
</protein>
<evidence type="ECO:0000259" key="6">
    <source>
        <dbReference type="Pfam" id="PF18564"/>
    </source>
</evidence>
<organism evidence="7 8">
    <name type="scientific">Rotaria sordida</name>
    <dbReference type="NCBI Taxonomy" id="392033"/>
    <lineage>
        <taxon>Eukaryota</taxon>
        <taxon>Metazoa</taxon>
        <taxon>Spiralia</taxon>
        <taxon>Gnathifera</taxon>
        <taxon>Rotifera</taxon>
        <taxon>Eurotatoria</taxon>
        <taxon>Bdelloidea</taxon>
        <taxon>Philodinida</taxon>
        <taxon>Philodinidae</taxon>
        <taxon>Rotaria</taxon>
    </lineage>
</organism>
<dbReference type="GO" id="GO:0000272">
    <property type="term" value="P:polysaccharide catabolic process"/>
    <property type="evidence" value="ECO:0007669"/>
    <property type="project" value="InterPro"/>
</dbReference>
<evidence type="ECO:0000256" key="4">
    <source>
        <dbReference type="RuleBase" id="RU361153"/>
    </source>
</evidence>
<dbReference type="InterPro" id="IPR052066">
    <property type="entry name" value="Glycosphingolipid_Hydrolases"/>
</dbReference>
<evidence type="ECO:0000313" key="8">
    <source>
        <dbReference type="Proteomes" id="UP000663854"/>
    </source>
</evidence>
<dbReference type="Gene3D" id="3.20.20.80">
    <property type="entry name" value="Glycosidases"/>
    <property type="match status" value="1"/>
</dbReference>
<accession>A0A815B3M4</accession>
<dbReference type="InterPro" id="IPR013780">
    <property type="entry name" value="Glyco_hydro_b"/>
</dbReference>
<dbReference type="PANTHER" id="PTHR31308">
    <property type="match status" value="1"/>
</dbReference>
<dbReference type="EMBL" id="CAJNOH010002000">
    <property type="protein sequence ID" value="CAF1265839.1"/>
    <property type="molecule type" value="Genomic_DNA"/>
</dbReference>
<gene>
    <name evidence="7" type="ORF">PYM288_LOCUS28120</name>
</gene>
<dbReference type="Gene3D" id="2.60.40.1180">
    <property type="entry name" value="Golgi alpha-mannosidase II"/>
    <property type="match status" value="1"/>
</dbReference>
<dbReference type="InterPro" id="IPR017853">
    <property type="entry name" value="GH"/>
</dbReference>
<dbReference type="GO" id="GO:1901136">
    <property type="term" value="P:carbohydrate derivative catabolic process"/>
    <property type="evidence" value="ECO:0007669"/>
    <property type="project" value="UniProtKB-ARBA"/>
</dbReference>
<dbReference type="InterPro" id="IPR041036">
    <property type="entry name" value="GH5_C"/>
</dbReference>
<dbReference type="SUPFAM" id="SSF51445">
    <property type="entry name" value="(Trans)glycosidases"/>
    <property type="match status" value="1"/>
</dbReference>
<comment type="similarity">
    <text evidence="1 4">Belongs to the glycosyl hydrolase 5 (cellulase A) family.</text>
</comment>
<reference evidence="7" key="1">
    <citation type="submission" date="2021-02" db="EMBL/GenBank/DDBJ databases">
        <authorList>
            <person name="Nowell W R."/>
        </authorList>
    </citation>
    <scope>NUCLEOTIDE SEQUENCE</scope>
</reference>
<evidence type="ECO:0008006" key="9">
    <source>
        <dbReference type="Google" id="ProtNLM"/>
    </source>
</evidence>
<dbReference type="Pfam" id="PF18564">
    <property type="entry name" value="Glyco_hydro_5_C"/>
    <property type="match status" value="1"/>
</dbReference>
<feature type="domain" description="Glycoside hydrolase family 5 C-terminal" evidence="6">
    <location>
        <begin position="331"/>
        <end position="407"/>
    </location>
</feature>
<evidence type="ECO:0000259" key="5">
    <source>
        <dbReference type="Pfam" id="PF00150"/>
    </source>
</evidence>
<sequence>MLLDSAYVANISQLGLNFVRLGMMWAGVEPQPKQYNMSYLNVMKEIVEKLGKSQIFVLLDMHQDALSSRVQSYDGIPAWLYDRFPAPEQPYPWPFNSTPTSLSNIYLTEACSHGFQCLYDNVANATDSMSDFWQLVASTFADYSNVIGYELINEPWAGNYLVNPMFLLPGIAGSTNLQPFYDKITRAIRSVDNKTLIFYQPVPWGIHANGKYWGSGFSHVPGGVDYRDRSVLSYHYYCFLLTIDPVPRNSTIPFFERIFCDDIEGPAVFRSISIDLDILGGSAFLTEFGRCDSSPSCDEEFQWGLNSADKYLQSWAFWGEVSSTSQTSLARVYARAIGGPPIAMQYNATERSFYLSYNIDITINEPTEIFIPPLHFPQASYTVTLDGPLKWNVDPNNENVILITRTEQSVRNGNPNQVGTVIIKPKM</sequence>
<keyword evidence="3 4" id="KW-0326">Glycosidase</keyword>
<evidence type="ECO:0000256" key="2">
    <source>
        <dbReference type="ARBA" id="ARBA00022801"/>
    </source>
</evidence>
<evidence type="ECO:0000256" key="3">
    <source>
        <dbReference type="ARBA" id="ARBA00023295"/>
    </source>
</evidence>
<dbReference type="PANTHER" id="PTHR31308:SF3">
    <property type="entry name" value="ENDOGLYCOCERAMIDASE"/>
    <property type="match status" value="1"/>
</dbReference>
<keyword evidence="2 4" id="KW-0378">Hydrolase</keyword>
<dbReference type="AlphaFoldDB" id="A0A815B3M4"/>
<comment type="caution">
    <text evidence="7">The sequence shown here is derived from an EMBL/GenBank/DDBJ whole genome shotgun (WGS) entry which is preliminary data.</text>
</comment>
<dbReference type="Proteomes" id="UP000663854">
    <property type="component" value="Unassembled WGS sequence"/>
</dbReference>
<evidence type="ECO:0000313" key="7">
    <source>
        <dbReference type="EMBL" id="CAF1265839.1"/>
    </source>
</evidence>
<name>A0A815B3M4_9BILA</name>